<dbReference type="InterPro" id="IPR037386">
    <property type="entry name" value="CCDC40"/>
</dbReference>
<evidence type="ECO:0000313" key="2">
    <source>
        <dbReference type="Proteomes" id="UP000050795"/>
    </source>
</evidence>
<feature type="coiled-coil region" evidence="1">
    <location>
        <begin position="183"/>
        <end position="377"/>
    </location>
</feature>
<reference evidence="2" key="1">
    <citation type="submission" date="2022-06" db="EMBL/GenBank/DDBJ databases">
        <authorList>
            <person name="Berger JAMES D."/>
            <person name="Berger JAMES D."/>
        </authorList>
    </citation>
    <scope>NUCLEOTIDE SEQUENCE [LARGE SCALE GENOMIC DNA]</scope>
</reference>
<reference evidence="3" key="2">
    <citation type="submission" date="2023-11" db="UniProtKB">
        <authorList>
            <consortium name="WormBaseParasite"/>
        </authorList>
    </citation>
    <scope>IDENTIFICATION</scope>
</reference>
<dbReference type="PANTHER" id="PTHR16275">
    <property type="entry name" value="COILED-COIL DOMAIN-CONTAINING PROTEIN 40"/>
    <property type="match status" value="1"/>
</dbReference>
<feature type="coiled-coil region" evidence="1">
    <location>
        <begin position="127"/>
        <end position="154"/>
    </location>
</feature>
<name>A0AA85K9Q4_TRIRE</name>
<dbReference type="GO" id="GO:0035082">
    <property type="term" value="P:axoneme assembly"/>
    <property type="evidence" value="ECO:0007669"/>
    <property type="project" value="InterPro"/>
</dbReference>
<feature type="coiled-coil region" evidence="1">
    <location>
        <begin position="36"/>
        <end position="98"/>
    </location>
</feature>
<keyword evidence="1" id="KW-0175">Coiled coil</keyword>
<feature type="coiled-coil region" evidence="1">
    <location>
        <begin position="589"/>
        <end position="658"/>
    </location>
</feature>
<organism evidence="2 3">
    <name type="scientific">Trichobilharzia regenti</name>
    <name type="common">Nasal bird schistosome</name>
    <dbReference type="NCBI Taxonomy" id="157069"/>
    <lineage>
        <taxon>Eukaryota</taxon>
        <taxon>Metazoa</taxon>
        <taxon>Spiralia</taxon>
        <taxon>Lophotrochozoa</taxon>
        <taxon>Platyhelminthes</taxon>
        <taxon>Trematoda</taxon>
        <taxon>Digenea</taxon>
        <taxon>Strigeidida</taxon>
        <taxon>Schistosomatoidea</taxon>
        <taxon>Schistosomatidae</taxon>
        <taxon>Trichobilharzia</taxon>
    </lineage>
</organism>
<evidence type="ECO:0000256" key="1">
    <source>
        <dbReference type="SAM" id="Coils"/>
    </source>
</evidence>
<dbReference type="AlphaFoldDB" id="A0AA85K9Q4"/>
<accession>A0AA85K9Q4</accession>
<dbReference type="GO" id="GO:0005737">
    <property type="term" value="C:cytoplasm"/>
    <property type="evidence" value="ECO:0007669"/>
    <property type="project" value="TreeGrafter"/>
</dbReference>
<dbReference type="Proteomes" id="UP000050795">
    <property type="component" value="Unassembled WGS sequence"/>
</dbReference>
<evidence type="ECO:0008006" key="4">
    <source>
        <dbReference type="Google" id="ProtNLM"/>
    </source>
</evidence>
<proteinExistence type="predicted"/>
<sequence length="759" mass="88313">MFEETKKMHSMRDEVDALCLRLYYLNKAKQDVSGDLKVLKRAAEKVNSDLTKFEEEKLQQDLLVDRIQTKVDQLKEDIELYEAQISAQEIEMNTSQNLLYEAEAQIVSINVDKSHLLAQWKTSLLGLQRRNEAYTSLLKAYNQLKEESLVLENEQCAYRRSIGKEQETHERLTSLQNKNESDLNTLRKQLLQAETKLEADKQAYTAYSRMLQETERCLNNAKTENNAAQMNVKNIRKQIERKVLEKQELDKKITEELRSRLTAQKAASYVNKINMNVQDQSRELLTQIVQMENQIAKDELCIAHKKASNIQLQERVNDLEKEIDNSNLLITKLETEIHHANVAVERKQEVGPLDAQINNLNKAITSKQDEIGELEQQWLKEQNELVININERDKLSESATRISKQLSILTQKKMRVDNEIAIQVREKNDLEKELRHLQNDITRMNTMIAKEKTNEENLNNENKLAEIDFVRSLKEKETEAANLQEKVDQTQKDKENLLNELVEVERAIMLWEKKVQLCEETKKSVDCEMGQGEISVMRHEIHRMEIRKSSLLQQQERLIQALERSVSKRDIIVNQSELVQLKKDKTQVRITAQRHIDDLKQKLKAIKQNSSICTQELGEIEEKTNILESELSMKKADAESEKTRADELMKKLQSLIDQKQIDLFELQMRQHATVYWEQVKEGKYRRLCPSVTSAENERKRQINRARSLMAVIDHLVTEFPQIRKDLEPVGHLLESKLNSESSELKLDGVSAGTEDSLLI</sequence>
<dbReference type="WBParaSite" id="TREG1_8690.1">
    <property type="protein sequence ID" value="TREG1_8690.1"/>
    <property type="gene ID" value="TREG1_8690"/>
</dbReference>
<feature type="coiled-coil region" evidence="1">
    <location>
        <begin position="413"/>
        <end position="514"/>
    </location>
</feature>
<dbReference type="PANTHER" id="PTHR16275:SF8">
    <property type="entry name" value="COILED-COIL DOMAIN-CONTAINING PROTEIN 40"/>
    <property type="match status" value="1"/>
</dbReference>
<keyword evidence="2" id="KW-1185">Reference proteome</keyword>
<evidence type="ECO:0000313" key="3">
    <source>
        <dbReference type="WBParaSite" id="TREG1_8690.1"/>
    </source>
</evidence>
<protein>
    <recommendedName>
        <fullName evidence="4">Coiled-coil domain-containing protein 40</fullName>
    </recommendedName>
</protein>